<dbReference type="Pfam" id="PF00082">
    <property type="entry name" value="Peptidase_S8"/>
    <property type="match status" value="1"/>
</dbReference>
<organism evidence="2 3">
    <name type="scientific">Aduncisulcus paluster</name>
    <dbReference type="NCBI Taxonomy" id="2918883"/>
    <lineage>
        <taxon>Eukaryota</taxon>
        <taxon>Metamonada</taxon>
        <taxon>Carpediemonas-like organisms</taxon>
        <taxon>Aduncisulcus</taxon>
    </lineage>
</organism>
<dbReference type="EMBL" id="BQXS01002566">
    <property type="protein sequence ID" value="GKT32468.1"/>
    <property type="molecule type" value="Genomic_DNA"/>
</dbReference>
<dbReference type="SUPFAM" id="SSF52743">
    <property type="entry name" value="Subtilisin-like"/>
    <property type="match status" value="1"/>
</dbReference>
<accession>A0ABQ5KIX6</accession>
<sequence length="133" mass="13874">MGQIDGYQYKSGTSQATAFVSGIAALIKSSSVNTDAESTKTVLINSSRFSEISSVKIANAYNSLEKDNISVTSGGAISLVDITSGGAIKILPTDPSDYGYKPVSGGAIEIEVLSRAFGLSEETLLSDHSPYEN</sequence>
<evidence type="ECO:0000313" key="2">
    <source>
        <dbReference type="EMBL" id="GKT32468.1"/>
    </source>
</evidence>
<keyword evidence="3" id="KW-1185">Reference proteome</keyword>
<dbReference type="Gene3D" id="3.40.50.200">
    <property type="entry name" value="Peptidase S8/S53 domain"/>
    <property type="match status" value="1"/>
</dbReference>
<feature type="domain" description="Peptidase S8/S53" evidence="1">
    <location>
        <begin position="6"/>
        <end position="47"/>
    </location>
</feature>
<feature type="non-terminal residue" evidence="2">
    <location>
        <position position="133"/>
    </location>
</feature>
<name>A0ABQ5KIX6_9EUKA</name>
<protein>
    <recommendedName>
        <fullName evidence="1">Peptidase S8/S53 domain-containing protein</fullName>
    </recommendedName>
</protein>
<comment type="caution">
    <text evidence="2">The sequence shown here is derived from an EMBL/GenBank/DDBJ whole genome shotgun (WGS) entry which is preliminary data.</text>
</comment>
<evidence type="ECO:0000259" key="1">
    <source>
        <dbReference type="Pfam" id="PF00082"/>
    </source>
</evidence>
<dbReference type="InterPro" id="IPR036852">
    <property type="entry name" value="Peptidase_S8/S53_dom_sf"/>
</dbReference>
<proteinExistence type="predicted"/>
<reference evidence="2" key="1">
    <citation type="submission" date="2022-03" db="EMBL/GenBank/DDBJ databases">
        <title>Draft genome sequence of Aduncisulcus paluster, a free-living microaerophilic Fornicata.</title>
        <authorList>
            <person name="Yuyama I."/>
            <person name="Kume K."/>
            <person name="Tamura T."/>
            <person name="Inagaki Y."/>
            <person name="Hashimoto T."/>
        </authorList>
    </citation>
    <scope>NUCLEOTIDE SEQUENCE</scope>
    <source>
        <strain evidence="2">NY0171</strain>
    </source>
</reference>
<evidence type="ECO:0000313" key="3">
    <source>
        <dbReference type="Proteomes" id="UP001057375"/>
    </source>
</evidence>
<gene>
    <name evidence="2" type="ORF">ADUPG1_002284</name>
</gene>
<dbReference type="InterPro" id="IPR000209">
    <property type="entry name" value="Peptidase_S8/S53_dom"/>
</dbReference>
<dbReference type="Proteomes" id="UP001057375">
    <property type="component" value="Unassembled WGS sequence"/>
</dbReference>